<evidence type="ECO:0000313" key="1">
    <source>
        <dbReference type="EMBL" id="TFK58195.1"/>
    </source>
</evidence>
<organism evidence="1 2">
    <name type="scientific">Pluteus cervinus</name>
    <dbReference type="NCBI Taxonomy" id="181527"/>
    <lineage>
        <taxon>Eukaryota</taxon>
        <taxon>Fungi</taxon>
        <taxon>Dikarya</taxon>
        <taxon>Basidiomycota</taxon>
        <taxon>Agaricomycotina</taxon>
        <taxon>Agaricomycetes</taxon>
        <taxon>Agaricomycetidae</taxon>
        <taxon>Agaricales</taxon>
        <taxon>Pluteineae</taxon>
        <taxon>Pluteaceae</taxon>
        <taxon>Pluteus</taxon>
    </lineage>
</organism>
<dbReference type="Proteomes" id="UP000308600">
    <property type="component" value="Unassembled WGS sequence"/>
</dbReference>
<proteinExistence type="predicted"/>
<protein>
    <submittedName>
        <fullName evidence="1">Uncharacterized protein</fullName>
    </submittedName>
</protein>
<dbReference type="EMBL" id="ML209554">
    <property type="protein sequence ID" value="TFK58195.1"/>
    <property type="molecule type" value="Genomic_DNA"/>
</dbReference>
<accession>A0ACD2ZXR1</accession>
<keyword evidence="2" id="KW-1185">Reference proteome</keyword>
<evidence type="ECO:0000313" key="2">
    <source>
        <dbReference type="Proteomes" id="UP000308600"/>
    </source>
</evidence>
<reference evidence="1 2" key="1">
    <citation type="journal article" date="2019" name="Nat. Ecol. Evol.">
        <title>Megaphylogeny resolves global patterns of mushroom evolution.</title>
        <authorList>
            <person name="Varga T."/>
            <person name="Krizsan K."/>
            <person name="Foldi C."/>
            <person name="Dima B."/>
            <person name="Sanchez-Garcia M."/>
            <person name="Sanchez-Ramirez S."/>
            <person name="Szollosi G.J."/>
            <person name="Szarkandi J.G."/>
            <person name="Papp V."/>
            <person name="Albert L."/>
            <person name="Andreopoulos W."/>
            <person name="Angelini C."/>
            <person name="Antonin V."/>
            <person name="Barry K.W."/>
            <person name="Bougher N.L."/>
            <person name="Buchanan P."/>
            <person name="Buyck B."/>
            <person name="Bense V."/>
            <person name="Catcheside P."/>
            <person name="Chovatia M."/>
            <person name="Cooper J."/>
            <person name="Damon W."/>
            <person name="Desjardin D."/>
            <person name="Finy P."/>
            <person name="Geml J."/>
            <person name="Haridas S."/>
            <person name="Hughes K."/>
            <person name="Justo A."/>
            <person name="Karasinski D."/>
            <person name="Kautmanova I."/>
            <person name="Kiss B."/>
            <person name="Kocsube S."/>
            <person name="Kotiranta H."/>
            <person name="LaButti K.M."/>
            <person name="Lechner B.E."/>
            <person name="Liimatainen K."/>
            <person name="Lipzen A."/>
            <person name="Lukacs Z."/>
            <person name="Mihaltcheva S."/>
            <person name="Morgado L.N."/>
            <person name="Niskanen T."/>
            <person name="Noordeloos M.E."/>
            <person name="Ohm R.A."/>
            <person name="Ortiz-Santana B."/>
            <person name="Ovrebo C."/>
            <person name="Racz N."/>
            <person name="Riley R."/>
            <person name="Savchenko A."/>
            <person name="Shiryaev A."/>
            <person name="Soop K."/>
            <person name="Spirin V."/>
            <person name="Szebenyi C."/>
            <person name="Tomsovsky M."/>
            <person name="Tulloss R.E."/>
            <person name="Uehling J."/>
            <person name="Grigoriev I.V."/>
            <person name="Vagvolgyi C."/>
            <person name="Papp T."/>
            <person name="Martin F.M."/>
            <person name="Miettinen O."/>
            <person name="Hibbett D.S."/>
            <person name="Nagy L.G."/>
        </authorList>
    </citation>
    <scope>NUCLEOTIDE SEQUENCE [LARGE SCALE GENOMIC DNA]</scope>
    <source>
        <strain evidence="1 2">NL-1719</strain>
    </source>
</reference>
<gene>
    <name evidence="1" type="ORF">BDN72DRAFT_915458</name>
</gene>
<sequence>MALTETCNCSCRTRWSIFTSCFFTVVACVYSAIHPNIPHPKASDRRVLWEKVILSILTIICPEVVMMWAIGQWFGARLKWDMIHGHLLQMGGLGRDDNKHVLYLDDLLLLIEGGMIDPASLNIPVRDIQDHSKADTFSKAIAAIQTSWFVLQCIVRYAEGLVVTPLEVTTLSFAVLNIVTYTAWWRKPQNV</sequence>
<feature type="non-terminal residue" evidence="1">
    <location>
        <position position="191"/>
    </location>
</feature>
<name>A0ACD2ZXR1_9AGAR</name>